<dbReference type="GO" id="GO:0005886">
    <property type="term" value="C:plasma membrane"/>
    <property type="evidence" value="ECO:0007669"/>
    <property type="project" value="InterPro"/>
</dbReference>
<dbReference type="EMBL" id="FRAE01000046">
    <property type="protein sequence ID" value="SHK22811.1"/>
    <property type="molecule type" value="Genomic_DNA"/>
</dbReference>
<dbReference type="RefSeq" id="WP_072889449.1">
    <property type="nucleotide sequence ID" value="NZ_FRAE01000046.1"/>
</dbReference>
<dbReference type="Pfam" id="PF09515">
    <property type="entry name" value="Thia_YuaJ"/>
    <property type="match status" value="1"/>
</dbReference>
<organism evidence="2 3">
    <name type="scientific">Tepidibacter formicigenes DSM 15518</name>
    <dbReference type="NCBI Taxonomy" id="1123349"/>
    <lineage>
        <taxon>Bacteria</taxon>
        <taxon>Bacillati</taxon>
        <taxon>Bacillota</taxon>
        <taxon>Clostridia</taxon>
        <taxon>Peptostreptococcales</taxon>
        <taxon>Peptostreptococcaceae</taxon>
        <taxon>Tepidibacter</taxon>
    </lineage>
</organism>
<feature type="transmembrane region" description="Helical" evidence="1">
    <location>
        <begin position="76"/>
        <end position="98"/>
    </location>
</feature>
<feature type="transmembrane region" description="Helical" evidence="1">
    <location>
        <begin position="105"/>
        <end position="131"/>
    </location>
</feature>
<keyword evidence="1" id="KW-0812">Transmembrane</keyword>
<keyword evidence="3" id="KW-1185">Reference proteome</keyword>
<dbReference type="NCBIfam" id="TIGR02357">
    <property type="entry name" value="ECF_ThiT_YuaJ"/>
    <property type="match status" value="1"/>
</dbReference>
<feature type="transmembrane region" description="Helical" evidence="1">
    <location>
        <begin position="51"/>
        <end position="70"/>
    </location>
</feature>
<dbReference type="STRING" id="1123349.SAMN02744037_01930"/>
<proteinExistence type="predicted"/>
<dbReference type="OrthoDB" id="9795813at2"/>
<evidence type="ECO:0000256" key="1">
    <source>
        <dbReference type="SAM" id="Phobius"/>
    </source>
</evidence>
<evidence type="ECO:0000313" key="2">
    <source>
        <dbReference type="EMBL" id="SHK22811.1"/>
    </source>
</evidence>
<dbReference type="AlphaFoldDB" id="A0A1M6QRB9"/>
<reference evidence="3" key="1">
    <citation type="submission" date="2016-11" db="EMBL/GenBank/DDBJ databases">
        <authorList>
            <person name="Varghese N."/>
            <person name="Submissions S."/>
        </authorList>
    </citation>
    <scope>NUCLEOTIDE SEQUENCE [LARGE SCALE GENOMIC DNA]</scope>
    <source>
        <strain evidence="3">DSM 15518</strain>
    </source>
</reference>
<dbReference type="Gene3D" id="1.10.1760.20">
    <property type="match status" value="1"/>
</dbReference>
<keyword evidence="1" id="KW-1133">Transmembrane helix</keyword>
<gene>
    <name evidence="2" type="ORF">SAMN02744037_01930</name>
</gene>
<keyword evidence="1" id="KW-0472">Membrane</keyword>
<dbReference type="InterPro" id="IPR012651">
    <property type="entry name" value="Thia_Transptr_ThiT"/>
</dbReference>
<protein>
    <submittedName>
        <fullName evidence="2">Thiamine transporter</fullName>
    </submittedName>
</protein>
<dbReference type="Proteomes" id="UP000242497">
    <property type="component" value="Unassembled WGS sequence"/>
</dbReference>
<evidence type="ECO:0000313" key="3">
    <source>
        <dbReference type="Proteomes" id="UP000242497"/>
    </source>
</evidence>
<accession>A0A1M6QRB9</accession>
<name>A0A1M6QRB9_9FIRM</name>
<sequence length="174" mass="18852">MKKMSTKMLVEAGVMIGLAQILSYIKVYEGPFGGSVTAGSMIPIILYAIRWGVSPGLFVASVYGLLQFILGPKYSYHVLSIILDYVGAFGLLGLAGLFRNSFKGVFLGTCLGIFGRFVSHVLSGVILWASYAPDGMNPWIYSILYNSGYLLPELLISLCVVGVLYKSFKTLAVV</sequence>
<dbReference type="GO" id="GO:0015234">
    <property type="term" value="F:thiamine transmembrane transporter activity"/>
    <property type="evidence" value="ECO:0007669"/>
    <property type="project" value="InterPro"/>
</dbReference>
<feature type="transmembrane region" description="Helical" evidence="1">
    <location>
        <begin position="143"/>
        <end position="165"/>
    </location>
</feature>